<dbReference type="EnsemblMetazoa" id="AATE004414-RA">
    <property type="protein sequence ID" value="AATE004414-PA.1"/>
    <property type="gene ID" value="AATE004414"/>
</dbReference>
<dbReference type="PANTHER" id="PTHR42643">
    <property type="entry name" value="IONOTROPIC RECEPTOR 20A-RELATED"/>
    <property type="match status" value="1"/>
</dbReference>
<evidence type="ECO:0000259" key="9">
    <source>
        <dbReference type="Pfam" id="PF00060"/>
    </source>
</evidence>
<dbReference type="STRING" id="41427.A0A182IS27"/>
<dbReference type="GO" id="GO:0015276">
    <property type="term" value="F:ligand-gated monoatomic ion channel activity"/>
    <property type="evidence" value="ECO:0007669"/>
    <property type="project" value="InterPro"/>
</dbReference>
<accession>A0A182IS27</accession>
<evidence type="ECO:0000256" key="8">
    <source>
        <dbReference type="ARBA" id="ARBA00023180"/>
    </source>
</evidence>
<feature type="domain" description="Ionotropic glutamate receptor C-terminal" evidence="9">
    <location>
        <begin position="175"/>
        <end position="278"/>
    </location>
</feature>
<dbReference type="InterPro" id="IPR052192">
    <property type="entry name" value="Insect_Ionotropic_Sensory_Rcpt"/>
</dbReference>
<name>A0A182IS27_ANOAO</name>
<proteinExistence type="inferred from homology"/>
<keyword evidence="4" id="KW-0812">Transmembrane</keyword>
<dbReference type="SUPFAM" id="SSF53850">
    <property type="entry name" value="Periplasmic binding protein-like II"/>
    <property type="match status" value="1"/>
</dbReference>
<keyword evidence="3" id="KW-1003">Cell membrane</keyword>
<dbReference type="InterPro" id="IPR001320">
    <property type="entry name" value="Iontro_rcpt_C"/>
</dbReference>
<dbReference type="AlphaFoldDB" id="A0A182IS27"/>
<dbReference type="PANTHER" id="PTHR42643:SF33">
    <property type="entry name" value="GLUTAMATE RECEPTOR 2-LIKE PROTEIN"/>
    <property type="match status" value="1"/>
</dbReference>
<comment type="similarity">
    <text evidence="2">Belongs to the glutamate-gated ion channel (TC 1.A.10.1) family.</text>
</comment>
<sequence>MAKFSAISPPAEPIGRTKTCGQCSRLQLIEQFMRQRFINTLILLHCAQETVDQDVVRTAKTLRESFQGTIYHIDVNRHDFHQQLGWHMYCERMKIILVEDWRFDLIGTNSTRGVVGQLQSKTVDFSITPFAPTTERIQLSDYTIEIDRGGFYTIFRHPKSLNQSNIFLLPFEALLWTAVVVILVCITLVLSLSSICNQRFERATYNDLIIGQSILGTLGMLCQQGFHASTTVCSRKILIIVTMGFTLLLLQFYSTFIVGYQLITPPKTINTLEKLVDSTLKMSVEDLSYQHDFFARVTIAMAKEDWET</sequence>
<evidence type="ECO:0000313" key="10">
    <source>
        <dbReference type="EnsemblMetazoa" id="AATE004414-PA.1"/>
    </source>
</evidence>
<dbReference type="Pfam" id="PF00060">
    <property type="entry name" value="Lig_chan"/>
    <property type="match status" value="1"/>
</dbReference>
<dbReference type="GO" id="GO:0050906">
    <property type="term" value="P:detection of stimulus involved in sensory perception"/>
    <property type="evidence" value="ECO:0007669"/>
    <property type="project" value="UniProtKB-ARBA"/>
</dbReference>
<dbReference type="GO" id="GO:0005886">
    <property type="term" value="C:plasma membrane"/>
    <property type="evidence" value="ECO:0007669"/>
    <property type="project" value="UniProtKB-SubCell"/>
</dbReference>
<evidence type="ECO:0000256" key="4">
    <source>
        <dbReference type="ARBA" id="ARBA00022692"/>
    </source>
</evidence>
<keyword evidence="5" id="KW-1133">Transmembrane helix</keyword>
<evidence type="ECO:0000256" key="3">
    <source>
        <dbReference type="ARBA" id="ARBA00022475"/>
    </source>
</evidence>
<comment type="subcellular location">
    <subcellularLocation>
        <location evidence="1">Cell membrane</location>
        <topology evidence="1">Multi-pass membrane protein</topology>
    </subcellularLocation>
</comment>
<protein>
    <recommendedName>
        <fullName evidence="9">Ionotropic glutamate receptor C-terminal domain-containing protein</fullName>
    </recommendedName>
</protein>
<organism evidence="10">
    <name type="scientific">Anopheles atroparvus</name>
    <name type="common">European mosquito</name>
    <dbReference type="NCBI Taxonomy" id="41427"/>
    <lineage>
        <taxon>Eukaryota</taxon>
        <taxon>Metazoa</taxon>
        <taxon>Ecdysozoa</taxon>
        <taxon>Arthropoda</taxon>
        <taxon>Hexapoda</taxon>
        <taxon>Insecta</taxon>
        <taxon>Pterygota</taxon>
        <taxon>Neoptera</taxon>
        <taxon>Endopterygota</taxon>
        <taxon>Diptera</taxon>
        <taxon>Nematocera</taxon>
        <taxon>Culicoidea</taxon>
        <taxon>Culicidae</taxon>
        <taxon>Anophelinae</taxon>
        <taxon>Anopheles</taxon>
    </lineage>
</organism>
<keyword evidence="8" id="KW-0325">Glycoprotein</keyword>
<evidence type="ECO:0000256" key="6">
    <source>
        <dbReference type="ARBA" id="ARBA00023136"/>
    </source>
</evidence>
<evidence type="ECO:0000256" key="5">
    <source>
        <dbReference type="ARBA" id="ARBA00022989"/>
    </source>
</evidence>
<keyword evidence="6" id="KW-0472">Membrane</keyword>
<dbReference type="VEuPathDB" id="VectorBase:AATE004414"/>
<evidence type="ECO:0000256" key="2">
    <source>
        <dbReference type="ARBA" id="ARBA00008685"/>
    </source>
</evidence>
<dbReference type="Gene3D" id="1.10.287.70">
    <property type="match status" value="1"/>
</dbReference>
<evidence type="ECO:0000256" key="1">
    <source>
        <dbReference type="ARBA" id="ARBA00004651"/>
    </source>
</evidence>
<keyword evidence="7" id="KW-0675">Receptor</keyword>
<reference evidence="10" key="1">
    <citation type="submission" date="2022-08" db="UniProtKB">
        <authorList>
            <consortium name="EnsemblMetazoa"/>
        </authorList>
    </citation>
    <scope>IDENTIFICATION</scope>
    <source>
        <strain evidence="10">EBRO</strain>
    </source>
</reference>
<evidence type="ECO:0000256" key="7">
    <source>
        <dbReference type="ARBA" id="ARBA00023170"/>
    </source>
</evidence>